<dbReference type="Gene3D" id="2.40.50.140">
    <property type="entry name" value="Nucleic acid-binding proteins"/>
    <property type="match status" value="1"/>
</dbReference>
<dbReference type="GeneTree" id="ENSGT00940000165087"/>
<dbReference type="GO" id="GO:1902230">
    <property type="term" value="P:negative regulation of intrinsic apoptotic signaling pathway in response to DNA damage"/>
    <property type="evidence" value="ECO:0007669"/>
    <property type="project" value="InterPro"/>
</dbReference>
<dbReference type="Pfam" id="PF08646">
    <property type="entry name" value="Rep_fac-A_C"/>
    <property type="match status" value="1"/>
</dbReference>
<protein>
    <submittedName>
        <fullName evidence="2">DNA damage induced apoptosis suppressor</fullName>
    </submittedName>
</protein>
<dbReference type="InterPro" id="IPR043522">
    <property type="entry name" value="DDIAS"/>
</dbReference>
<feature type="domain" description="Replication factor A C-terminal" evidence="1">
    <location>
        <begin position="8"/>
        <end position="102"/>
    </location>
</feature>
<organism evidence="2 3">
    <name type="scientific">Acanthochromis polyacanthus</name>
    <name type="common">spiny chromis</name>
    <dbReference type="NCBI Taxonomy" id="80966"/>
    <lineage>
        <taxon>Eukaryota</taxon>
        <taxon>Metazoa</taxon>
        <taxon>Chordata</taxon>
        <taxon>Craniata</taxon>
        <taxon>Vertebrata</taxon>
        <taxon>Euteleostomi</taxon>
        <taxon>Actinopterygii</taxon>
        <taxon>Neopterygii</taxon>
        <taxon>Teleostei</taxon>
        <taxon>Neoteleostei</taxon>
        <taxon>Acanthomorphata</taxon>
        <taxon>Ovalentaria</taxon>
        <taxon>Pomacentridae</taxon>
        <taxon>Acanthochromis</taxon>
    </lineage>
</organism>
<dbReference type="Ensembl" id="ENSAPOT00000010523.1">
    <property type="protein sequence ID" value="ENSAPOP00000004161.1"/>
    <property type="gene ID" value="ENSAPOG00000005736.1"/>
</dbReference>
<dbReference type="SUPFAM" id="SSF50249">
    <property type="entry name" value="Nucleic acid-binding proteins"/>
    <property type="match status" value="1"/>
</dbReference>
<dbReference type="AlphaFoldDB" id="A0A3Q1EI48"/>
<evidence type="ECO:0000313" key="2">
    <source>
        <dbReference type="Ensembl" id="ENSAPOP00000004161.1"/>
    </source>
</evidence>
<accession>A0A3Q1EI48</accession>
<dbReference type="GO" id="GO:0005737">
    <property type="term" value="C:cytoplasm"/>
    <property type="evidence" value="ECO:0007669"/>
    <property type="project" value="TreeGrafter"/>
</dbReference>
<dbReference type="PANTHER" id="PTHR35537:SF1">
    <property type="entry name" value="DNA DAMAGE-INDUCED APOPTOSIS SUPPRESSOR PROTEIN"/>
    <property type="match status" value="1"/>
</dbReference>
<reference evidence="2" key="1">
    <citation type="submission" date="2025-08" db="UniProtKB">
        <authorList>
            <consortium name="Ensembl"/>
        </authorList>
    </citation>
    <scope>IDENTIFICATION</scope>
</reference>
<dbReference type="InterPro" id="IPR012340">
    <property type="entry name" value="NA-bd_OB-fold"/>
</dbReference>
<name>A0A3Q1EI48_9TELE</name>
<dbReference type="InParanoid" id="A0A3Q1EI48"/>
<dbReference type="STRING" id="80966.ENSAPOP00000004161"/>
<evidence type="ECO:0000259" key="1">
    <source>
        <dbReference type="Pfam" id="PF08646"/>
    </source>
</evidence>
<dbReference type="PANTHER" id="PTHR35537">
    <property type="entry name" value="DNA DAMAGE-INDUCIBLE APOPTOSIS SUPPRESSOR PROTEIN DDIAS"/>
    <property type="match status" value="1"/>
</dbReference>
<evidence type="ECO:0000313" key="3">
    <source>
        <dbReference type="Proteomes" id="UP000257200"/>
    </source>
</evidence>
<proteinExistence type="predicted"/>
<keyword evidence="3" id="KW-1185">Reference proteome</keyword>
<dbReference type="Proteomes" id="UP000257200">
    <property type="component" value="Unplaced"/>
</dbReference>
<sequence>MTVRRALVDCAVLSLQDTCVFYPSCKGCFSRIDVEQQDTTRYRCFRCGYRCLKEQVDYRYRLSLSVTRDSRIFGVTVFGSTLNPFFGIHASELQKLVENLDGSVEPSTRFALLGKAV</sequence>
<reference evidence="2" key="2">
    <citation type="submission" date="2025-09" db="UniProtKB">
        <authorList>
            <consortium name="Ensembl"/>
        </authorList>
    </citation>
    <scope>IDENTIFICATION</scope>
</reference>
<dbReference type="InterPro" id="IPR013955">
    <property type="entry name" value="Rep_factor-A_C"/>
</dbReference>
<dbReference type="GO" id="GO:0005634">
    <property type="term" value="C:nucleus"/>
    <property type="evidence" value="ECO:0007669"/>
    <property type="project" value="TreeGrafter"/>
</dbReference>